<evidence type="ECO:0000313" key="4">
    <source>
        <dbReference type="Proteomes" id="UP000587462"/>
    </source>
</evidence>
<accession>A0A7Y7E7Y9</accession>
<dbReference type="InterPro" id="IPR008979">
    <property type="entry name" value="Galactose-bd-like_sf"/>
</dbReference>
<dbReference type="SUPFAM" id="SSF49785">
    <property type="entry name" value="Galactose-binding domain-like"/>
    <property type="match status" value="1"/>
</dbReference>
<gene>
    <name evidence="3" type="ORF">HG542_14635</name>
</gene>
<dbReference type="Proteomes" id="UP000587462">
    <property type="component" value="Unassembled WGS sequence"/>
</dbReference>
<proteinExistence type="predicted"/>
<sequence length="417" mass="44200">MGTDSSAHRGWYVPGEQDVCGSCGVVAYPGETFCISCGAYRGWDRPGSGQPAQPPAAAFPAERETVYPQSVYRQSVPAETAQPDSGQRGFVQPEFGAARPTGQGASAPVSPRPADPQPAAGNLSWADPLFAPLPGTPEPHSARTQVISGEVVLWTTPAEDGPDAPTPPGGVPQLLQCPECGGPNTEARTYCHPCGALLRPEPEPEEPQPTRWERLRERYFDRPEVWHWDRRWGVALAALPLCLVAGVSAGGAVAAAHDAVPRIKDRFLAQDAVAPDAVSASSSTKGFEAELASDGVDNRAWAPKGSGKDAVGQYWTAEFTSPFRLTSLLIINGAAKAPKQFAETGRPTRIKVTATTAGHGTVEKQIELGGQPGPQRFDLGIDDVVQVQVTIEAVNPGLKPDMPVAMAEIQFFTRQAS</sequence>
<dbReference type="InterPro" id="IPR057561">
    <property type="entry name" value="NADase_transloc"/>
</dbReference>
<dbReference type="Pfam" id="PF25302">
    <property type="entry name" value="NADase_transloc"/>
    <property type="match status" value="1"/>
</dbReference>
<feature type="domain" description="NAD glycohydrolase translocation F5/8 type C" evidence="2">
    <location>
        <begin position="278"/>
        <end position="411"/>
    </location>
</feature>
<evidence type="ECO:0000256" key="1">
    <source>
        <dbReference type="SAM" id="MobiDB-lite"/>
    </source>
</evidence>
<reference evidence="3 4" key="1">
    <citation type="submission" date="2020-04" db="EMBL/GenBank/DDBJ databases">
        <title>Draft Genome Sequence of Streptomyces morookaense DSM 40503, an 8-azaguanine-producing strain.</title>
        <authorList>
            <person name="Qi J."/>
            <person name="Gao J.-M."/>
        </authorList>
    </citation>
    <scope>NUCLEOTIDE SEQUENCE [LARGE SCALE GENOMIC DNA]</scope>
    <source>
        <strain evidence="3 4">DSM 40503</strain>
    </source>
</reference>
<evidence type="ECO:0000259" key="2">
    <source>
        <dbReference type="Pfam" id="PF25302"/>
    </source>
</evidence>
<evidence type="ECO:0000313" key="3">
    <source>
        <dbReference type="EMBL" id="NVK78899.1"/>
    </source>
</evidence>
<dbReference type="NCBIfam" id="NF047619">
    <property type="entry name" value="NADase_discoid"/>
    <property type="match status" value="1"/>
</dbReference>
<keyword evidence="4" id="KW-1185">Reference proteome</keyword>
<dbReference type="Gene3D" id="2.60.120.260">
    <property type="entry name" value="Galactose-binding domain-like"/>
    <property type="match status" value="1"/>
</dbReference>
<dbReference type="AlphaFoldDB" id="A0A7Y7E7Y9"/>
<dbReference type="EMBL" id="JABBXF010000030">
    <property type="protein sequence ID" value="NVK78899.1"/>
    <property type="molecule type" value="Genomic_DNA"/>
</dbReference>
<comment type="caution">
    <text evidence="3">The sequence shown here is derived from an EMBL/GenBank/DDBJ whole genome shotgun (WGS) entry which is preliminary data.</text>
</comment>
<protein>
    <recommendedName>
        <fullName evidence="2">NAD glycohydrolase translocation F5/8 type C domain-containing protein</fullName>
    </recommendedName>
</protein>
<name>A0A7Y7E7Y9_STRMO</name>
<dbReference type="RefSeq" id="WP_171081450.1">
    <property type="nucleotide sequence ID" value="NZ_BNBU01000006.1"/>
</dbReference>
<organism evidence="3 4">
    <name type="scientific">Streptomyces morookaense</name>
    <name type="common">Streptoverticillium morookaense</name>
    <dbReference type="NCBI Taxonomy" id="1970"/>
    <lineage>
        <taxon>Bacteria</taxon>
        <taxon>Bacillati</taxon>
        <taxon>Actinomycetota</taxon>
        <taxon>Actinomycetes</taxon>
        <taxon>Kitasatosporales</taxon>
        <taxon>Streptomycetaceae</taxon>
        <taxon>Streptomyces</taxon>
    </lineage>
</organism>
<feature type="region of interest" description="Disordered" evidence="1">
    <location>
        <begin position="75"/>
        <end position="143"/>
    </location>
</feature>